<evidence type="ECO:0000256" key="6">
    <source>
        <dbReference type="SAM" id="SignalP"/>
    </source>
</evidence>
<dbReference type="Proteomes" id="UP001155483">
    <property type="component" value="Unassembled WGS sequence"/>
</dbReference>
<reference evidence="8" key="2">
    <citation type="submission" date="2023-04" db="EMBL/GenBank/DDBJ databases">
        <title>Paracnuella aquatica gen. nov., sp. nov., a member of the family Chitinophagaceae isolated from a hot spring.</title>
        <authorList>
            <person name="Wang C."/>
        </authorList>
    </citation>
    <scope>NUCLEOTIDE SEQUENCE</scope>
    <source>
        <strain evidence="8">LB-8</strain>
    </source>
</reference>
<evidence type="ECO:0000256" key="5">
    <source>
        <dbReference type="ARBA" id="ARBA00023237"/>
    </source>
</evidence>
<evidence type="ECO:0000256" key="3">
    <source>
        <dbReference type="ARBA" id="ARBA00022729"/>
    </source>
</evidence>
<dbReference type="Pfam" id="PF07980">
    <property type="entry name" value="SusD_RagB"/>
    <property type="match status" value="1"/>
</dbReference>
<evidence type="ECO:0000256" key="1">
    <source>
        <dbReference type="ARBA" id="ARBA00004442"/>
    </source>
</evidence>
<dbReference type="PROSITE" id="PS51257">
    <property type="entry name" value="PROKAR_LIPOPROTEIN"/>
    <property type="match status" value="1"/>
</dbReference>
<name>A0A9X2Y2H3_9BACT</name>
<dbReference type="Gene3D" id="1.25.40.390">
    <property type="match status" value="1"/>
</dbReference>
<evidence type="ECO:0000313" key="8">
    <source>
        <dbReference type="EMBL" id="MCU7552588.1"/>
    </source>
</evidence>
<comment type="similarity">
    <text evidence="2">Belongs to the SusD family.</text>
</comment>
<protein>
    <submittedName>
        <fullName evidence="8">RagB/SusD family nutrient uptake outer membrane protein</fullName>
    </submittedName>
</protein>
<dbReference type="RefSeq" id="WP_279300025.1">
    <property type="nucleotide sequence ID" value="NZ_JAOTIF010000038.1"/>
</dbReference>
<accession>A0A9X2Y2H3</accession>
<organism evidence="8 9">
    <name type="scientific">Paraflavisolibacter caeni</name>
    <dbReference type="NCBI Taxonomy" id="2982496"/>
    <lineage>
        <taxon>Bacteria</taxon>
        <taxon>Pseudomonadati</taxon>
        <taxon>Bacteroidota</taxon>
        <taxon>Chitinophagia</taxon>
        <taxon>Chitinophagales</taxon>
        <taxon>Chitinophagaceae</taxon>
        <taxon>Paraflavisolibacter</taxon>
    </lineage>
</organism>
<feature type="signal peptide" evidence="6">
    <location>
        <begin position="1"/>
        <end position="20"/>
    </location>
</feature>
<feature type="domain" description="RagB/SusD" evidence="7">
    <location>
        <begin position="262"/>
        <end position="481"/>
    </location>
</feature>
<comment type="subcellular location">
    <subcellularLocation>
        <location evidence="1">Cell outer membrane</location>
    </subcellularLocation>
</comment>
<evidence type="ECO:0000256" key="4">
    <source>
        <dbReference type="ARBA" id="ARBA00023136"/>
    </source>
</evidence>
<gene>
    <name evidence="8" type="ORF">OCK74_25945</name>
</gene>
<keyword evidence="4" id="KW-0472">Membrane</keyword>
<dbReference type="AlphaFoldDB" id="A0A9X2Y2H3"/>
<proteinExistence type="inferred from homology"/>
<sequence>MKYKLLSLILLLAFSFFSCTKLDEELRGSATYDQAQQIADVNALLITAYDGLSEAYVNADNVWGLSEHSTDEAVPPTRGTDWGDNGNWIALHSHTWNSENPRINGAFNSLLKVVFSATNTLNFQPSTQQAAEARFLRAFAMFSVADLFGQVPFREPGENLLNAPKVLNGVDAINFIISELNAILPSLPEGASVPAYQANKNAARVLLMKCYLNKGVFANREAPTFAVEDMDKVISLANEITGYTLANNFFDNFAPNNNAISKENIFTLENIEGNPRSKGDNGNRVKTAWRSTLHYNQKPDGWNGFTTLADFYDKFEASDTRRGVSYPGITDKTGLRLGFLIGQQFDASGNQIKQRGGAPLAFTRDVKLVETGPNLETTGIRVLKYAPDYDPEKGYTDKTNPDNDWVFYRYADVLLMKAEALIRKNNDVANALPLVNQIRTKRGASSLTTLNLTSIYDERGRELYWESSRRQDMIRFGTFLQPNALKPNVSPKKCLLFPIPNTALAVNPNLKQNDGYTQ</sequence>
<dbReference type="EMBL" id="JAOTIF010000038">
    <property type="protein sequence ID" value="MCU7552588.1"/>
    <property type="molecule type" value="Genomic_DNA"/>
</dbReference>
<dbReference type="InterPro" id="IPR012944">
    <property type="entry name" value="SusD_RagB_dom"/>
</dbReference>
<evidence type="ECO:0000259" key="7">
    <source>
        <dbReference type="Pfam" id="PF07980"/>
    </source>
</evidence>
<keyword evidence="9" id="KW-1185">Reference proteome</keyword>
<evidence type="ECO:0000256" key="2">
    <source>
        <dbReference type="ARBA" id="ARBA00006275"/>
    </source>
</evidence>
<evidence type="ECO:0000313" key="9">
    <source>
        <dbReference type="Proteomes" id="UP001155483"/>
    </source>
</evidence>
<comment type="caution">
    <text evidence="8">The sequence shown here is derived from an EMBL/GenBank/DDBJ whole genome shotgun (WGS) entry which is preliminary data.</text>
</comment>
<keyword evidence="3 6" id="KW-0732">Signal</keyword>
<dbReference type="SUPFAM" id="SSF48452">
    <property type="entry name" value="TPR-like"/>
    <property type="match status" value="1"/>
</dbReference>
<reference evidence="8" key="1">
    <citation type="submission" date="2022-09" db="EMBL/GenBank/DDBJ databases">
        <authorList>
            <person name="Yuan C."/>
            <person name="Ke Z."/>
        </authorList>
    </citation>
    <scope>NUCLEOTIDE SEQUENCE</scope>
    <source>
        <strain evidence="8">LB-8</strain>
    </source>
</reference>
<dbReference type="GO" id="GO:0009279">
    <property type="term" value="C:cell outer membrane"/>
    <property type="evidence" value="ECO:0007669"/>
    <property type="project" value="UniProtKB-SubCell"/>
</dbReference>
<dbReference type="InterPro" id="IPR011990">
    <property type="entry name" value="TPR-like_helical_dom_sf"/>
</dbReference>
<keyword evidence="5" id="KW-0998">Cell outer membrane</keyword>
<feature type="chain" id="PRO_5040909045" evidence="6">
    <location>
        <begin position="21"/>
        <end position="518"/>
    </location>
</feature>